<evidence type="ECO:0000313" key="2">
    <source>
        <dbReference type="EMBL" id="TDH68667.1"/>
    </source>
</evidence>
<name>A0A976FKV6_BRELC</name>
<dbReference type="RefSeq" id="XP_067818166.1">
    <property type="nucleotide sequence ID" value="XM_067963009.1"/>
</dbReference>
<protein>
    <submittedName>
        <fullName evidence="2">Uncharacterized protein</fullName>
    </submittedName>
</protein>
<dbReference type="Proteomes" id="UP000294530">
    <property type="component" value="Unassembled WGS sequence"/>
</dbReference>
<sequence length="189" mass="21761">MASNDIWKEDWRLRSKWFVRRTLAMKMKPIPLNATPPPTRFSDEERSRFIADCIYIRMSLDSMVVSPRDALLTIFGSTTARSTRGVMLDNLETFEDSCAATTAVAYAGLMEYEKLISLLSVMSKSLIVSDRLGRQAMRGIKLREDYDNPNIHRYRIVCRNVNYNDEEYSNEDGNIDDMSDGGKTYMENL</sequence>
<dbReference type="EMBL" id="SHOA02000019">
    <property type="protein sequence ID" value="TDH68667.1"/>
    <property type="molecule type" value="Genomic_DNA"/>
</dbReference>
<proteinExistence type="predicted"/>
<evidence type="ECO:0000256" key="1">
    <source>
        <dbReference type="SAM" id="MobiDB-lite"/>
    </source>
</evidence>
<evidence type="ECO:0000313" key="3">
    <source>
        <dbReference type="Proteomes" id="UP000294530"/>
    </source>
</evidence>
<dbReference type="AlphaFoldDB" id="A0A976FKV6"/>
<organism evidence="2 3">
    <name type="scientific">Bremia lactucae</name>
    <name type="common">Lettuce downy mildew</name>
    <dbReference type="NCBI Taxonomy" id="4779"/>
    <lineage>
        <taxon>Eukaryota</taxon>
        <taxon>Sar</taxon>
        <taxon>Stramenopiles</taxon>
        <taxon>Oomycota</taxon>
        <taxon>Peronosporomycetes</taxon>
        <taxon>Peronosporales</taxon>
        <taxon>Peronosporaceae</taxon>
        <taxon>Bremia</taxon>
    </lineage>
</organism>
<feature type="compositionally biased region" description="Acidic residues" evidence="1">
    <location>
        <begin position="169"/>
        <end position="179"/>
    </location>
</feature>
<gene>
    <name evidence="2" type="ORF">CCR75_004923</name>
</gene>
<dbReference type="GeneID" id="94348680"/>
<keyword evidence="3" id="KW-1185">Reference proteome</keyword>
<accession>A0A976FKV6</accession>
<feature type="region of interest" description="Disordered" evidence="1">
    <location>
        <begin position="169"/>
        <end position="189"/>
    </location>
</feature>
<dbReference type="KEGG" id="blac:94348680"/>
<reference evidence="2 3" key="1">
    <citation type="journal article" date="2021" name="Genome Biol.">
        <title>AFLAP: assembly-free linkage analysis pipeline using k-mers from genome sequencing data.</title>
        <authorList>
            <person name="Fletcher K."/>
            <person name="Zhang L."/>
            <person name="Gil J."/>
            <person name="Han R."/>
            <person name="Cavanaugh K."/>
            <person name="Michelmore R."/>
        </authorList>
    </citation>
    <scope>NUCLEOTIDE SEQUENCE [LARGE SCALE GENOMIC DNA]</scope>
    <source>
        <strain evidence="2 3">SF5</strain>
    </source>
</reference>
<comment type="caution">
    <text evidence="2">The sequence shown here is derived from an EMBL/GenBank/DDBJ whole genome shotgun (WGS) entry which is preliminary data.</text>
</comment>